<evidence type="ECO:0000313" key="4">
    <source>
        <dbReference type="Proteomes" id="UP001605036"/>
    </source>
</evidence>
<dbReference type="SUPFAM" id="SSF50486">
    <property type="entry name" value="FMT C-terminal domain-like"/>
    <property type="match status" value="1"/>
</dbReference>
<dbReference type="Proteomes" id="UP001605036">
    <property type="component" value="Unassembled WGS sequence"/>
</dbReference>
<sequence>MTERKPTPRPSSGTARGASLNDRTGVLLSSKPSRSLMPDRYGPLSNSLYRSTHDITKSSIYCGPVTRATLTATLAAIERIQTASIQAASPYTPPPSPGSQKFAPHLVTPLIQAKPAYRDASVTLQKTFLGGVTRHCPLLKAAQRDFDIQSHTAREISRRIRSSDSQPGCLTTLFGLALYVYGGIIEESDEFVGQAPPRGIVACRDDAVCVATCDEKAIWITHVRRIKKKKDPMLFGLSTLACAC</sequence>
<evidence type="ECO:0000313" key="3">
    <source>
        <dbReference type="EMBL" id="KAL2629659.1"/>
    </source>
</evidence>
<dbReference type="InterPro" id="IPR011034">
    <property type="entry name" value="Formyl_transferase-like_C_sf"/>
</dbReference>
<keyword evidence="4" id="KW-1185">Reference proteome</keyword>
<dbReference type="EMBL" id="JBHFFA010000004">
    <property type="protein sequence ID" value="KAL2629659.1"/>
    <property type="molecule type" value="Genomic_DNA"/>
</dbReference>
<proteinExistence type="predicted"/>
<dbReference type="Gene3D" id="3.10.25.10">
    <property type="entry name" value="Formyl transferase, C-terminal domain"/>
    <property type="match status" value="1"/>
</dbReference>
<reference evidence="3 4" key="1">
    <citation type="submission" date="2024-09" db="EMBL/GenBank/DDBJ databases">
        <title>Chromosome-scale assembly of Riccia fluitans.</title>
        <authorList>
            <person name="Paukszto L."/>
            <person name="Sawicki J."/>
            <person name="Karawczyk K."/>
            <person name="Piernik-Szablinska J."/>
            <person name="Szczecinska M."/>
            <person name="Mazdziarz M."/>
        </authorList>
    </citation>
    <scope>NUCLEOTIDE SEQUENCE [LARGE SCALE GENOMIC DNA]</scope>
    <source>
        <strain evidence="3">Rf_01</strain>
        <tissue evidence="3">Aerial parts of the thallus</tissue>
    </source>
</reference>
<evidence type="ECO:0000256" key="1">
    <source>
        <dbReference type="SAM" id="MobiDB-lite"/>
    </source>
</evidence>
<comment type="caution">
    <text evidence="3">The sequence shown here is derived from an EMBL/GenBank/DDBJ whole genome shotgun (WGS) entry which is preliminary data.</text>
</comment>
<gene>
    <name evidence="3" type="ORF">R1flu_014345</name>
</gene>
<dbReference type="Pfam" id="PF02911">
    <property type="entry name" value="Formyl_trans_C"/>
    <property type="match status" value="1"/>
</dbReference>
<dbReference type="PANTHER" id="PTHR43388:SF1">
    <property type="entry name" value="HYDROGENASE MATURATION FACTOR HOXX"/>
    <property type="match status" value="1"/>
</dbReference>
<evidence type="ECO:0000259" key="2">
    <source>
        <dbReference type="Pfam" id="PF02911"/>
    </source>
</evidence>
<feature type="domain" description="Formyl transferase C-terminal" evidence="2">
    <location>
        <begin position="148"/>
        <end position="230"/>
    </location>
</feature>
<protein>
    <recommendedName>
        <fullName evidence="2">Formyl transferase C-terminal domain-containing protein</fullName>
    </recommendedName>
</protein>
<dbReference type="InterPro" id="IPR037022">
    <property type="entry name" value="Formyl_trans_C_sf"/>
</dbReference>
<dbReference type="InterPro" id="IPR005793">
    <property type="entry name" value="Formyl_trans_C"/>
</dbReference>
<feature type="region of interest" description="Disordered" evidence="1">
    <location>
        <begin position="1"/>
        <end position="40"/>
    </location>
</feature>
<dbReference type="GO" id="GO:0003824">
    <property type="term" value="F:catalytic activity"/>
    <property type="evidence" value="ECO:0007669"/>
    <property type="project" value="UniProtKB-ARBA"/>
</dbReference>
<dbReference type="InterPro" id="IPR047180">
    <property type="entry name" value="HoxX-like"/>
</dbReference>
<dbReference type="PANTHER" id="PTHR43388">
    <property type="entry name" value="HYDROGENASE MATURATION FACTOR HOXX"/>
    <property type="match status" value="1"/>
</dbReference>
<name>A0ABD1YFV0_9MARC</name>
<dbReference type="CDD" id="cd08701">
    <property type="entry name" value="FMT_C_HypX"/>
    <property type="match status" value="1"/>
</dbReference>
<dbReference type="AlphaFoldDB" id="A0ABD1YFV0"/>
<accession>A0ABD1YFV0</accession>
<organism evidence="3 4">
    <name type="scientific">Riccia fluitans</name>
    <dbReference type="NCBI Taxonomy" id="41844"/>
    <lineage>
        <taxon>Eukaryota</taxon>
        <taxon>Viridiplantae</taxon>
        <taxon>Streptophyta</taxon>
        <taxon>Embryophyta</taxon>
        <taxon>Marchantiophyta</taxon>
        <taxon>Marchantiopsida</taxon>
        <taxon>Marchantiidae</taxon>
        <taxon>Marchantiales</taxon>
        <taxon>Ricciaceae</taxon>
        <taxon>Riccia</taxon>
    </lineage>
</organism>